<gene>
    <name evidence="5" type="primary">LOC106821562</name>
</gene>
<protein>
    <submittedName>
        <fullName evidence="5">Adaptin ear-binding coat-associated protein 1-like</fullName>
    </submittedName>
</protein>
<evidence type="ECO:0000313" key="5">
    <source>
        <dbReference type="RefSeq" id="XP_014681917.1"/>
    </source>
</evidence>
<evidence type="ECO:0000259" key="3">
    <source>
        <dbReference type="Pfam" id="PF07933"/>
    </source>
</evidence>
<dbReference type="PANTHER" id="PTHR12847:SF9">
    <property type="entry name" value="NECAP-LIKE PROTEIN CG9132"/>
    <property type="match status" value="1"/>
</dbReference>
<organism evidence="4 5">
    <name type="scientific">Priapulus caudatus</name>
    <name type="common">Priapulid worm</name>
    <dbReference type="NCBI Taxonomy" id="37621"/>
    <lineage>
        <taxon>Eukaryota</taxon>
        <taxon>Metazoa</taxon>
        <taxon>Ecdysozoa</taxon>
        <taxon>Scalidophora</taxon>
        <taxon>Priapulida</taxon>
        <taxon>Priapulimorpha</taxon>
        <taxon>Priapulimorphida</taxon>
        <taxon>Priapulidae</taxon>
        <taxon>Priapulus</taxon>
    </lineage>
</organism>
<name>A0ABM1FBU6_PRICU</name>
<dbReference type="Pfam" id="PF07933">
    <property type="entry name" value="DUF1681"/>
    <property type="match status" value="1"/>
</dbReference>
<proteinExistence type="inferred from homology"/>
<dbReference type="PANTHER" id="PTHR12847">
    <property type="entry name" value="ATP-BINDING CASSETTE ABC TRANSPORTER-RELATED"/>
    <property type="match status" value="1"/>
</dbReference>
<evidence type="ECO:0000256" key="2">
    <source>
        <dbReference type="SAM" id="MobiDB-lite"/>
    </source>
</evidence>
<comment type="similarity">
    <text evidence="1">Belongs to the NECAP family.</text>
</comment>
<dbReference type="CDD" id="cd13228">
    <property type="entry name" value="PHear_NECAP"/>
    <property type="match status" value="1"/>
</dbReference>
<feature type="compositionally biased region" description="Polar residues" evidence="2">
    <location>
        <begin position="212"/>
        <end position="222"/>
    </location>
</feature>
<evidence type="ECO:0000313" key="4">
    <source>
        <dbReference type="Proteomes" id="UP000695022"/>
    </source>
</evidence>
<feature type="region of interest" description="Disordered" evidence="2">
    <location>
        <begin position="154"/>
        <end position="222"/>
    </location>
</feature>
<feature type="domain" description="NECAP PHear" evidence="3">
    <location>
        <begin position="4"/>
        <end position="156"/>
    </location>
</feature>
<feature type="compositionally biased region" description="Pro residues" evidence="2">
    <location>
        <begin position="176"/>
        <end position="193"/>
    </location>
</feature>
<dbReference type="RefSeq" id="XP_014681917.1">
    <property type="nucleotide sequence ID" value="XM_014826431.1"/>
</dbReference>
<dbReference type="InterPro" id="IPR011993">
    <property type="entry name" value="PH-like_dom_sf"/>
</dbReference>
<dbReference type="Proteomes" id="UP000695022">
    <property type="component" value="Unplaced"/>
</dbReference>
<evidence type="ECO:0000256" key="1">
    <source>
        <dbReference type="ARBA" id="ARBA00007736"/>
    </source>
</evidence>
<dbReference type="InterPro" id="IPR012466">
    <property type="entry name" value="NECAP_PHear"/>
</dbReference>
<dbReference type="SUPFAM" id="SSF50729">
    <property type="entry name" value="PH domain-like"/>
    <property type="match status" value="1"/>
</dbReference>
<sequence>MAEYERVLLVKPEVFVYKIPPRQSNRGYKAADWSLQAPDWTGRLRVVTRQQLCYIKLEDKSGELFAQCPIDAYPGVAVEPVMDSSRYFVIRIQDESGRNAFIGVGFADRSDSFDLNVSLQDHFKSEQKSVELEQQQQQPALDLAFKEGQTISINIGNKPKMARPKPAGSSGGIGMLPPPPGSKIPTLAPPPSSLNPVRGRGSPVRVPAAQSGPISSTNTQPSSTVNCFLDLEFGGPPAATNVPAATAVSAVPETIDWLQF</sequence>
<reference evidence="5" key="1">
    <citation type="submission" date="2025-08" db="UniProtKB">
        <authorList>
            <consortium name="RefSeq"/>
        </authorList>
    </citation>
    <scope>IDENTIFICATION</scope>
</reference>
<dbReference type="GeneID" id="106821562"/>
<dbReference type="Gene3D" id="2.30.29.30">
    <property type="entry name" value="Pleckstrin-homology domain (PH domain)/Phosphotyrosine-binding domain (PTB)"/>
    <property type="match status" value="1"/>
</dbReference>
<accession>A0ABM1FBU6</accession>
<keyword evidence="4" id="KW-1185">Reference proteome</keyword>